<feature type="domain" description="ORC6 first cyclin-like" evidence="9">
    <location>
        <begin position="3"/>
        <end position="93"/>
    </location>
</feature>
<gene>
    <name evidence="11" type="ORF">LIER_29305</name>
</gene>
<feature type="compositionally biased region" description="Basic and acidic residues" evidence="8">
    <location>
        <begin position="213"/>
        <end position="226"/>
    </location>
</feature>
<feature type="region of interest" description="Disordered" evidence="8">
    <location>
        <begin position="213"/>
        <end position="242"/>
    </location>
</feature>
<evidence type="ECO:0000256" key="2">
    <source>
        <dbReference type="ARBA" id="ARBA00010840"/>
    </source>
</evidence>
<comment type="subcellular location">
    <subcellularLocation>
        <location evidence="1">Nucleus</location>
    </subcellularLocation>
</comment>
<dbReference type="Pfam" id="PF21913">
    <property type="entry name" value="ORC6_2nd"/>
    <property type="match status" value="1"/>
</dbReference>
<dbReference type="EMBL" id="BAABME010010051">
    <property type="protein sequence ID" value="GAA0176290.1"/>
    <property type="molecule type" value="Genomic_DNA"/>
</dbReference>
<comment type="similarity">
    <text evidence="2">Belongs to the ORC6 family.</text>
</comment>
<evidence type="ECO:0000259" key="9">
    <source>
        <dbReference type="Pfam" id="PF05460"/>
    </source>
</evidence>
<evidence type="ECO:0000256" key="5">
    <source>
        <dbReference type="ARBA" id="ARBA00023242"/>
    </source>
</evidence>
<organism evidence="11 12">
    <name type="scientific">Lithospermum erythrorhizon</name>
    <name type="common">Purple gromwell</name>
    <name type="synonym">Lithospermum officinale var. erythrorhizon</name>
    <dbReference type="NCBI Taxonomy" id="34254"/>
    <lineage>
        <taxon>Eukaryota</taxon>
        <taxon>Viridiplantae</taxon>
        <taxon>Streptophyta</taxon>
        <taxon>Embryophyta</taxon>
        <taxon>Tracheophyta</taxon>
        <taxon>Spermatophyta</taxon>
        <taxon>Magnoliopsida</taxon>
        <taxon>eudicotyledons</taxon>
        <taxon>Gunneridae</taxon>
        <taxon>Pentapetalae</taxon>
        <taxon>asterids</taxon>
        <taxon>lamiids</taxon>
        <taxon>Boraginales</taxon>
        <taxon>Boraginaceae</taxon>
        <taxon>Boraginoideae</taxon>
        <taxon>Lithospermeae</taxon>
        <taxon>Lithospermum</taxon>
    </lineage>
</organism>
<reference evidence="11 12" key="1">
    <citation type="submission" date="2024-01" db="EMBL/GenBank/DDBJ databases">
        <title>The complete chloroplast genome sequence of Lithospermum erythrorhizon: insights into the phylogenetic relationship among Boraginaceae species and the maternal lineages of purple gromwells.</title>
        <authorList>
            <person name="Okada T."/>
            <person name="Watanabe K."/>
        </authorList>
    </citation>
    <scope>NUCLEOTIDE SEQUENCE [LARGE SCALE GENOMIC DNA]</scope>
</reference>
<evidence type="ECO:0000256" key="4">
    <source>
        <dbReference type="ARBA" id="ARBA00023125"/>
    </source>
</evidence>
<keyword evidence="5" id="KW-0539">Nucleus</keyword>
<evidence type="ECO:0000256" key="6">
    <source>
        <dbReference type="ARBA" id="ARBA00057448"/>
    </source>
</evidence>
<name>A0AAV3RJ63_LITER</name>
<sequence>MDISSIAKKLGLNNIESEELIRKATEFRRLADTQFNSSAIGIGEICKAVICMDIAANWMDEMIDRKMAIRLSGMSEKAYIRSFNSMQNAIGVKNNVDVREFAIRFGCIRIIPLVNKGIALYKERFLASLPVSRRSSTDFTRPVFTAVAFYLCAKRHKLKVDKIKLIELCGTSESEFSSVSASMNDICFDVFGISREKKVTKAVKGNRGLTEKSLDEGYSSDDEKTSPSKKRKREEEDSYEDWKATVLDSNKNNIKVQDKQVRLDVFLKQKMKLRERAKAST</sequence>
<dbReference type="InterPro" id="IPR020529">
    <property type="entry name" value="ORC6_met/pln"/>
</dbReference>
<proteinExistence type="inferred from homology"/>
<evidence type="ECO:0000259" key="10">
    <source>
        <dbReference type="Pfam" id="PF21913"/>
    </source>
</evidence>
<protein>
    <recommendedName>
        <fullName evidence="7">Origin of replication complex subunit 6</fullName>
    </recommendedName>
</protein>
<dbReference type="InterPro" id="IPR054113">
    <property type="entry name" value="ORC6_cyclin-like_2nd"/>
</dbReference>
<dbReference type="GO" id="GO:0005664">
    <property type="term" value="C:nuclear origin of replication recognition complex"/>
    <property type="evidence" value="ECO:0007669"/>
    <property type="project" value="InterPro"/>
</dbReference>
<comment type="function">
    <text evidence="6">Component of the origin recognition complex (ORC) that binds origins of replication. DNA-binding is ATP-dependent. The specific DNA sequences that define origins of replication have not been identified yet. ORC is required to assemble the pre-replication complex necessary to initiate DNA replication.</text>
</comment>
<dbReference type="PANTHER" id="PTHR13394">
    <property type="entry name" value="ORIGIN RECOGNITION COMPLEX SUBUNIT 6"/>
    <property type="match status" value="1"/>
</dbReference>
<evidence type="ECO:0000256" key="8">
    <source>
        <dbReference type="SAM" id="MobiDB-lite"/>
    </source>
</evidence>
<keyword evidence="12" id="KW-1185">Reference proteome</keyword>
<keyword evidence="4" id="KW-0238">DNA-binding</keyword>
<evidence type="ECO:0000313" key="12">
    <source>
        <dbReference type="Proteomes" id="UP001454036"/>
    </source>
</evidence>
<evidence type="ECO:0000256" key="1">
    <source>
        <dbReference type="ARBA" id="ARBA00004123"/>
    </source>
</evidence>
<dbReference type="FunFam" id="1.10.472.10:FF:000062">
    <property type="entry name" value="Origin recognition complex subunit 6"/>
    <property type="match status" value="1"/>
</dbReference>
<dbReference type="GO" id="GO:0006270">
    <property type="term" value="P:DNA replication initiation"/>
    <property type="evidence" value="ECO:0007669"/>
    <property type="project" value="TreeGrafter"/>
</dbReference>
<dbReference type="InterPro" id="IPR008721">
    <property type="entry name" value="ORC6_cyclin_first"/>
</dbReference>
<dbReference type="Pfam" id="PF05460">
    <property type="entry name" value="ORC6"/>
    <property type="match status" value="1"/>
</dbReference>
<dbReference type="GO" id="GO:0003677">
    <property type="term" value="F:DNA binding"/>
    <property type="evidence" value="ECO:0007669"/>
    <property type="project" value="UniProtKB-KW"/>
</dbReference>
<evidence type="ECO:0000256" key="7">
    <source>
        <dbReference type="ARBA" id="ARBA00073321"/>
    </source>
</evidence>
<dbReference type="AlphaFoldDB" id="A0AAV3RJ63"/>
<comment type="caution">
    <text evidence="11">The sequence shown here is derived from an EMBL/GenBank/DDBJ whole genome shotgun (WGS) entry which is preliminary data.</text>
</comment>
<keyword evidence="3" id="KW-0235">DNA replication</keyword>
<dbReference type="Proteomes" id="UP001454036">
    <property type="component" value="Unassembled WGS sequence"/>
</dbReference>
<evidence type="ECO:0000313" key="11">
    <source>
        <dbReference type="EMBL" id="GAA0176290.1"/>
    </source>
</evidence>
<dbReference type="CDD" id="cd11583">
    <property type="entry name" value="Orc6_mid"/>
    <property type="match status" value="1"/>
</dbReference>
<accession>A0AAV3RJ63</accession>
<evidence type="ECO:0000256" key="3">
    <source>
        <dbReference type="ARBA" id="ARBA00022705"/>
    </source>
</evidence>
<feature type="domain" description="ORC6 second cyclin-like" evidence="10">
    <location>
        <begin position="96"/>
        <end position="185"/>
    </location>
</feature>
<dbReference type="PANTHER" id="PTHR13394:SF0">
    <property type="entry name" value="ORIGIN RECOGNITION COMPLEX SUBUNIT 6"/>
    <property type="match status" value="1"/>
</dbReference>
<dbReference type="Gene3D" id="1.10.472.10">
    <property type="entry name" value="Cyclin-like"/>
    <property type="match status" value="1"/>
</dbReference>